<dbReference type="InterPro" id="IPR047589">
    <property type="entry name" value="DUF11_rpt"/>
</dbReference>
<evidence type="ECO:0000313" key="10">
    <source>
        <dbReference type="EMBL" id="MDQ0228114.1"/>
    </source>
</evidence>
<dbReference type="PANTHER" id="PTHR34819">
    <property type="entry name" value="LARGE CYSTEINE-RICH PERIPLASMIC PROTEIN OMCB"/>
    <property type="match status" value="1"/>
</dbReference>
<evidence type="ECO:0000256" key="3">
    <source>
        <dbReference type="ARBA" id="ARBA00022525"/>
    </source>
</evidence>
<accession>A0ABT9Z779</accession>
<feature type="region of interest" description="Disordered" evidence="6">
    <location>
        <begin position="2069"/>
        <end position="2094"/>
    </location>
</feature>
<feature type="transmembrane region" description="Helical" evidence="7">
    <location>
        <begin position="3137"/>
        <end position="3154"/>
    </location>
</feature>
<comment type="subcellular location">
    <subcellularLocation>
        <location evidence="1">Secreted</location>
        <location evidence="1">Cell wall</location>
        <topology evidence="1">Peptidoglycan-anchor</topology>
    </subcellularLocation>
</comment>
<dbReference type="NCBIfam" id="TIGR01451">
    <property type="entry name" value="B_ant_repeat"/>
    <property type="match status" value="16"/>
</dbReference>
<reference evidence="10 11" key="1">
    <citation type="submission" date="2023-07" db="EMBL/GenBank/DDBJ databases">
        <title>Genomic Encyclopedia of Type Strains, Phase IV (KMG-IV): sequencing the most valuable type-strain genomes for metagenomic binning, comparative biology and taxonomic classification.</title>
        <authorList>
            <person name="Goeker M."/>
        </authorList>
    </citation>
    <scope>NUCLEOTIDE SEQUENCE [LARGE SCALE GENOMIC DNA]</scope>
    <source>
        <strain evidence="10 11">DSM 17723</strain>
    </source>
</reference>
<dbReference type="Pfam" id="PF00746">
    <property type="entry name" value="Gram_pos_anchor"/>
    <property type="match status" value="1"/>
</dbReference>
<evidence type="ECO:0000256" key="6">
    <source>
        <dbReference type="SAM" id="MobiDB-lite"/>
    </source>
</evidence>
<sequence>MNKKVYRSKKVSILLILMLIINSLSSAILPVASAVTTTESVAENLYFTEKDQNEKIQELKVEQDFSIDLLLQDGQDSNAEIQLPEGIALTDESLAQEGLTYEENTRTVKVDWTKFTALEQKKRVSLSFTSSLTENASLQAKTVRDGQIYNSQPLNIIPVSSEPASTADDSTGDTESAKTTSASSENATLQAAAAVLDFNETDSYSVSLDGKTLYQIDGSNPTSIKASVQISGDASASANAIALDKNKGFIYVIDQSNKNLYKVAPDGTSSLVTTLSGNNIDNATISGDTYYYITLINGVANLGSYNLTTGENQLREISNSAGQSISGGDIIVDADGLIWYASGDKIAQIDPDTSTLLRVIPIELSDGIAIAPYVRGLSFLPDGQMLISAGNDTVTLFTLNPETLSTKFIGSIQGVEYFSADLASGAEPVFTPNPPVLESNKAVSIQTKADGNTNAENPEVGDTLLYTIKTRNTVENSLVQNLTISDTIPAGLTYVSGSLTVDGQAVTDAEGDDKGHTANGDVVGQFGDVTDNEWHTLTFQVTVNDDQAGQTIPNTAVVKGDNITTPSEPNAEVTISPKEEIDACARPVALINGDFEKPEGPGTYDNSVAGGGYYYADTVPGWKTTDVARTPRGIIQIMDPARPSTIPSNTPNKDNLTSRYGELNADTNSMLYQELPTVPGQTIYWRLNHRGWNGIDTMSVNIGPITADPFNTTPEIKRISTGTTWETYTGTYTVPAGQTMTRFGFKAISTSTGALAFGNYLDDVFLGTEPCVVAEKAVSPEGDVFAGDELTYEVNVKNTGGDIAGNTVFEDAIPEGTEYVPGSLKITNGSGTVDLTDENDDDAGQFDGEKVIVKLGELPNTTNLPDGMTVQFKVKTLATDANKVVTNKALINYDNLLINESQSTETNEVTTTVLPKPVIDACAKPVALINGSFEEGAARGSYNPSWGIYFYESEVPGWKTTDDAQGVKLIEIWNYKEGLPAGAKNFAAPVDGDRWAELNAYENGMLYQDVETTPGQTLYWRLSHMGRHGVDTMQVRIGQATNNPYDTVPQTQMSTGNTAWKTYTGTYTVPAGQTTTRFGFEALSTASGSIGAGNFLDGIFLGTEPCVVAEKTVSPEGEVNAGDELTYEVNVKNNGGDIAADALFEDAIPEGTEYVPGSLKITNGTGTIDLTDADDSDAGHFDGQKVIVKLGDLPNATDLPNGMTVQFKVKTLVSDTITQVKNKAQINYKNLLTNEDEVVDSNETTTPLTYQKPVLDSKKSATIKQKADGNTDTEHPEVGDTLTYTIQTQNTISNSLVKNMTIKDQLPEGLEYVPGTLKVDGKPATDDENDDNGHYVDGTFTGQFGDILDTDVHKIEFEVKVLSGQAGKDIENIATVSGDNLDVPSRPENEVKVYPRLPVLESDKTATNLEAGKEVFEVGDTVVYTIKTRNTVSDGVVEDLKISDTIPAGLTYVAGSLKIDGQSATDADDTDNGYVVNNAVQGTFGDVTDTEWHTVEFQAKINSGQSEQAIKNIATVEGGNITTPDKPEETVNVTPKKPNLVSEKSYTIQEKAAENTDAEHPEVGDTLLYTIKTQNTIEDSLVENMVISDKLPAGLEYVSGSLKVDGVAVSDAEDNDNGHYVDGIFTGQVGDVRDTTEHKIEFLVKVQSGQAGKDIKNIATISGDNLETPDKPETEVKVYPRLPDLESVKEAKNVEEGKNTFEVGDTIEYTIQTRNTVSEGVVENLVISDTIPAGLEYVPGTLKVDGTVVTDSQDGDNGHSVDGKIAGQFGDVTDTEWHTVTFHAKVMQGQAGEVIQNKATVDGDNIDTPDEPTKEVDVNTSDINLSKVADKQFVHVGDIVTYTIEATNAETGATWNGTITDTLPANVELVSGSTELNGAALADGDVWNEGQLTVNPVTVKAGETATITFQVKVLENALNTTIENIATGHDPDQPMVPEETTPTKTEVVPSAGELKSSKAVFNSNGDAIDGQKVKVGDELTYKITAENIKASTTIVNNVKVVDDIPEGLSYVPGTLTVNGEAKDDSAVNGQVVTVDDIGSLKGGEKVEVAFTVTVTEEAKGEITNIATVEGSVPGENPGDPDQPNEPEKPGTDVKVPADIDLSKVADKKTVHVGDIVTYTIEAKNAETGGIWNGTIEDSLPANVELVSGSTTLNGAALADEDVWSEGQLTVSPVTLQAGETAIITFQVKVLESALNTTVENIATAFDPDQPLDPDEPGKDPENPITTPPTGTDVVSSAGELRSAKAVFNSDGEAIDGQKVKVGDQLTYKITTENIKDATTIVNNVKVVDDIPAGLSYVPGTLTVNGEAKDDSAVNGQVVTVADIGSLKGGEKVEVAFTVKVTEDAKGEITNIATVEGTVPGENPGDPDQPNEPQKPGTDVKVPADITLSKVADKKTVHVGDIVTYTIEAKNAETGGVWNGTIEDPLPANVELVSGSTTLNGKALADEDVWSEGQLTVSPVTVKAGETATVTFQVKVLEGALNSTVENIATAFDPDQPLDPDEPGKDPENPITTTPTETEVVSSAGELSSAKAVFNSEGKAIDGQKVKVGDELTYKITAENIKAATTIVNNVKVVDDIPAGLSYVPGTLTVNGEAKDDSAVNGQVVTVDDIGSLKGGEKVEVAFTVKVTAEAKGEITNIATVEGTVPGENPGDPDQPNEPENPGTDVKVPADITLTKVADKKTVRVGEIVTYTIEAKNSETGGVWNGTIQDQLADQVELVTNTTKLNGKALTDGDVWSEGQLTVTPVTLQAGETATITFQVKVLESAVSTTVENIATAYDPDQPLDPDEPGKDPSNPITTPPAETEVVPGAGELSSAKAVFNREGEAIEGQKVKVGDQLTYKITAENIKAATTIINNVKVVDNIPEGLSYVPGTLTVNGEAKDDSAVNRQVVTVADIGSLKGGEKVEVAFTVTVTKDATGDITNIATVEGTVPGENPGGFDRPSEPKNSGTKTKLPADITLSKVVDKETVRVGDIVTYTIEAKNGETGGKWNGTIQDQLVKQVELVANTTKLNGKALTDGDVWSEGQLTVSPVTLRAGETATITFQVKVLESAANTTVENIAIAYDPDQPLEPNEPGKDPENPIKTTPTKTKVVPVDGDVPPPNDGDNNNDGTDPVKPDNEPARDPQKLPQTGENQSNYMMIGLLMIGTALIGLLVRRRFVAK</sequence>
<organism evidence="10 11">
    <name type="scientific">Metabacillus niabensis</name>
    <dbReference type="NCBI Taxonomy" id="324854"/>
    <lineage>
        <taxon>Bacteria</taxon>
        <taxon>Bacillati</taxon>
        <taxon>Bacillota</taxon>
        <taxon>Bacilli</taxon>
        <taxon>Bacillales</taxon>
        <taxon>Bacillaceae</taxon>
        <taxon>Metabacillus</taxon>
    </lineage>
</organism>
<name>A0ABT9Z779_9BACI</name>
<feature type="region of interest" description="Disordered" evidence="6">
    <location>
        <begin position="2355"/>
        <end position="2377"/>
    </location>
</feature>
<keyword evidence="3" id="KW-0964">Secreted</keyword>
<feature type="region of interest" description="Disordered" evidence="6">
    <location>
        <begin position="2203"/>
        <end position="2234"/>
    </location>
</feature>
<gene>
    <name evidence="10" type="ORF">J2S02_004478</name>
</gene>
<evidence type="ECO:0000256" key="8">
    <source>
        <dbReference type="SAM" id="SignalP"/>
    </source>
</evidence>
<dbReference type="PROSITE" id="PS50847">
    <property type="entry name" value="GRAM_POS_ANCHORING"/>
    <property type="match status" value="1"/>
</dbReference>
<dbReference type="Gene3D" id="2.60.120.260">
    <property type="entry name" value="Galactose-binding domain-like"/>
    <property type="match status" value="2"/>
</dbReference>
<feature type="region of interest" description="Disordered" evidence="6">
    <location>
        <begin position="2641"/>
        <end position="2666"/>
    </location>
</feature>
<feature type="domain" description="Gram-positive cocci surface proteins LPxTG" evidence="9">
    <location>
        <begin position="3127"/>
        <end position="3161"/>
    </location>
</feature>
<dbReference type="Pfam" id="PF01345">
    <property type="entry name" value="DUF11"/>
    <property type="match status" value="14"/>
</dbReference>
<feature type="region of interest" description="Disordered" evidence="6">
    <location>
        <begin position="3063"/>
        <end position="3132"/>
    </location>
</feature>
<dbReference type="RefSeq" id="WP_307190865.1">
    <property type="nucleotide sequence ID" value="NZ_JAUSTZ010000014.1"/>
</dbReference>
<feature type="compositionally biased region" description="Low complexity" evidence="6">
    <location>
        <begin position="3081"/>
        <end position="3111"/>
    </location>
</feature>
<dbReference type="Gene3D" id="2.60.40.740">
    <property type="match status" value="16"/>
</dbReference>
<evidence type="ECO:0000256" key="1">
    <source>
        <dbReference type="ARBA" id="ARBA00004168"/>
    </source>
</evidence>
<keyword evidence="5" id="KW-0572">Peptidoglycan-anchor</keyword>
<protein>
    <submittedName>
        <fullName evidence="10">Fimbrial isopeptide formation D2 family protein/uncharacterized repeat protein (TIGR01451 family)/LPXTG-motif cell wall-anchored protein</fullName>
    </submittedName>
</protein>
<dbReference type="InterPro" id="IPR051172">
    <property type="entry name" value="Chlamydia_OmcB"/>
</dbReference>
<feature type="region of interest" description="Disordered" evidence="6">
    <location>
        <begin position="2775"/>
        <end position="2802"/>
    </location>
</feature>
<dbReference type="SUPFAM" id="SSF49401">
    <property type="entry name" value="Bacterial adhesins"/>
    <property type="match status" value="11"/>
</dbReference>
<feature type="region of interest" description="Disordered" evidence="6">
    <location>
        <begin position="157"/>
        <end position="184"/>
    </location>
</feature>
<feature type="compositionally biased region" description="Basic and acidic residues" evidence="6">
    <location>
        <begin position="3112"/>
        <end position="3125"/>
    </location>
</feature>
<dbReference type="Proteomes" id="UP001232245">
    <property type="component" value="Unassembled WGS sequence"/>
</dbReference>
<keyword evidence="7" id="KW-0472">Membrane</keyword>
<dbReference type="EMBL" id="JAUSTZ010000014">
    <property type="protein sequence ID" value="MDQ0228114.1"/>
    <property type="molecule type" value="Genomic_DNA"/>
</dbReference>
<evidence type="ECO:0000256" key="7">
    <source>
        <dbReference type="SAM" id="Phobius"/>
    </source>
</evidence>
<keyword evidence="2" id="KW-0134">Cell wall</keyword>
<feature type="region of interest" description="Disordered" evidence="6">
    <location>
        <begin position="2927"/>
        <end position="2952"/>
    </location>
</feature>
<proteinExistence type="predicted"/>
<evidence type="ECO:0000259" key="9">
    <source>
        <dbReference type="PROSITE" id="PS50847"/>
    </source>
</evidence>
<feature type="compositionally biased region" description="Basic and acidic residues" evidence="6">
    <location>
        <begin position="2085"/>
        <end position="2094"/>
    </location>
</feature>
<feature type="signal peptide" evidence="8">
    <location>
        <begin position="1"/>
        <end position="26"/>
    </location>
</feature>
<dbReference type="InterPro" id="IPR026466">
    <property type="entry name" value="Fim_isopep_form_D2_dom"/>
</dbReference>
<keyword evidence="11" id="KW-1185">Reference proteome</keyword>
<dbReference type="InterPro" id="IPR001434">
    <property type="entry name" value="OmcB-like_DUF11"/>
</dbReference>
<evidence type="ECO:0000313" key="11">
    <source>
        <dbReference type="Proteomes" id="UP001232245"/>
    </source>
</evidence>
<comment type="caution">
    <text evidence="10">The sequence shown here is derived from an EMBL/GenBank/DDBJ whole genome shotgun (WGS) entry which is preliminary data.</text>
</comment>
<keyword evidence="7" id="KW-1133">Transmembrane helix</keyword>
<dbReference type="NCBIfam" id="TIGR01167">
    <property type="entry name" value="LPXTG_anchor"/>
    <property type="match status" value="1"/>
</dbReference>
<feature type="region of interest" description="Disordered" evidence="6">
    <location>
        <begin position="2490"/>
        <end position="2516"/>
    </location>
</feature>
<feature type="compositionally biased region" description="Polar residues" evidence="6">
    <location>
        <begin position="2223"/>
        <end position="2234"/>
    </location>
</feature>
<dbReference type="NCBIfam" id="TIGR04226">
    <property type="entry name" value="RrgB_K2N_iso_D2"/>
    <property type="match status" value="11"/>
</dbReference>
<dbReference type="InterPro" id="IPR011044">
    <property type="entry name" value="Quino_amine_DH_bsu"/>
</dbReference>
<dbReference type="InterPro" id="IPR008966">
    <property type="entry name" value="Adhesion_dom_sf"/>
</dbReference>
<keyword evidence="4 8" id="KW-0732">Signal</keyword>
<dbReference type="InterPro" id="IPR019931">
    <property type="entry name" value="LPXTG_anchor"/>
</dbReference>
<keyword evidence="7" id="KW-0812">Transmembrane</keyword>
<evidence type="ECO:0000256" key="2">
    <source>
        <dbReference type="ARBA" id="ARBA00022512"/>
    </source>
</evidence>
<feature type="chain" id="PRO_5046628030" evidence="8">
    <location>
        <begin position="27"/>
        <end position="3161"/>
    </location>
</feature>
<evidence type="ECO:0000256" key="4">
    <source>
        <dbReference type="ARBA" id="ARBA00022729"/>
    </source>
</evidence>
<dbReference type="SUPFAM" id="SSF50969">
    <property type="entry name" value="YVTN repeat-like/Quinoprotein amine dehydrogenase"/>
    <property type="match status" value="1"/>
</dbReference>
<dbReference type="PANTHER" id="PTHR34819:SF3">
    <property type="entry name" value="CELL SURFACE PROTEIN"/>
    <property type="match status" value="1"/>
</dbReference>
<evidence type="ECO:0000256" key="5">
    <source>
        <dbReference type="ARBA" id="ARBA00023088"/>
    </source>
</evidence>